<evidence type="ECO:0000259" key="1">
    <source>
        <dbReference type="Pfam" id="PF14534"/>
    </source>
</evidence>
<reference evidence="3" key="1">
    <citation type="journal article" date="2019" name="Int. J. Syst. Evol. Microbiol.">
        <title>The Global Catalogue of Microorganisms (GCM) 10K type strain sequencing project: providing services to taxonomists for standard genome sequencing and annotation.</title>
        <authorList>
            <consortium name="The Broad Institute Genomics Platform"/>
            <consortium name="The Broad Institute Genome Sequencing Center for Infectious Disease"/>
            <person name="Wu L."/>
            <person name="Ma J."/>
        </authorList>
    </citation>
    <scope>NUCLEOTIDE SEQUENCE [LARGE SCALE GENOMIC DNA]</scope>
    <source>
        <strain evidence="3">CGMCC 4.1467</strain>
    </source>
</reference>
<name>A0ABW2LBR4_9BACT</name>
<evidence type="ECO:0000313" key="3">
    <source>
        <dbReference type="Proteomes" id="UP001596472"/>
    </source>
</evidence>
<evidence type="ECO:0000313" key="2">
    <source>
        <dbReference type="EMBL" id="MFC7338951.1"/>
    </source>
</evidence>
<gene>
    <name evidence="2" type="ORF">ACFQY0_17270</name>
</gene>
<dbReference type="Proteomes" id="UP001596472">
    <property type="component" value="Unassembled WGS sequence"/>
</dbReference>
<dbReference type="InterPro" id="IPR032710">
    <property type="entry name" value="NTF2-like_dom_sf"/>
</dbReference>
<dbReference type="EMBL" id="JBHTBS010000011">
    <property type="protein sequence ID" value="MFC7338951.1"/>
    <property type="molecule type" value="Genomic_DNA"/>
</dbReference>
<accession>A0ABW2LBR4</accession>
<comment type="caution">
    <text evidence="2">The sequence shown here is derived from an EMBL/GenBank/DDBJ whole genome shotgun (WGS) entry which is preliminary data.</text>
</comment>
<sequence length="166" mass="18763">MRPTLLLTFFLPIGFLACKPQADTPEKADHGWGKDSSEIDVLQSLNDKLTDAYEREDIALLRELLSEDHIHNNVFVSRLTKDEFLKDIESGVLIFESYQTPEIEWYITDQLAVATGVIEARATRAGNPVPATTFRFTRIYHREAGGWKVLLFQNAMIPAKAPTTDP</sequence>
<dbReference type="RefSeq" id="WP_379714961.1">
    <property type="nucleotide sequence ID" value="NZ_JBHTBS010000011.1"/>
</dbReference>
<dbReference type="Pfam" id="PF14534">
    <property type="entry name" value="DUF4440"/>
    <property type="match status" value="1"/>
</dbReference>
<proteinExistence type="predicted"/>
<organism evidence="2 3">
    <name type="scientific">Haloferula chungangensis</name>
    <dbReference type="NCBI Taxonomy" id="1048331"/>
    <lineage>
        <taxon>Bacteria</taxon>
        <taxon>Pseudomonadati</taxon>
        <taxon>Verrucomicrobiota</taxon>
        <taxon>Verrucomicrobiia</taxon>
        <taxon>Verrucomicrobiales</taxon>
        <taxon>Verrucomicrobiaceae</taxon>
        <taxon>Haloferula</taxon>
    </lineage>
</organism>
<protein>
    <submittedName>
        <fullName evidence="2">Nuclear transport factor 2 family protein</fullName>
    </submittedName>
</protein>
<keyword evidence="3" id="KW-1185">Reference proteome</keyword>
<dbReference type="InterPro" id="IPR027843">
    <property type="entry name" value="DUF4440"/>
</dbReference>
<dbReference type="Gene3D" id="3.10.450.50">
    <property type="match status" value="1"/>
</dbReference>
<dbReference type="SUPFAM" id="SSF54427">
    <property type="entry name" value="NTF2-like"/>
    <property type="match status" value="1"/>
</dbReference>
<feature type="domain" description="DUF4440" evidence="1">
    <location>
        <begin position="43"/>
        <end position="149"/>
    </location>
</feature>
<dbReference type="PROSITE" id="PS51257">
    <property type="entry name" value="PROKAR_LIPOPROTEIN"/>
    <property type="match status" value="1"/>
</dbReference>